<reference evidence="1 2" key="1">
    <citation type="submission" date="2013-09" db="EMBL/GenBank/DDBJ databases">
        <title>Corchorus capsularis genome sequencing.</title>
        <authorList>
            <person name="Alam M."/>
            <person name="Haque M.S."/>
            <person name="Islam M.S."/>
            <person name="Emdad E.M."/>
            <person name="Islam M.M."/>
            <person name="Ahmed B."/>
            <person name="Halim A."/>
            <person name="Hossen Q.M.M."/>
            <person name="Hossain M.Z."/>
            <person name="Ahmed R."/>
            <person name="Khan M.M."/>
            <person name="Islam R."/>
            <person name="Rashid M.M."/>
            <person name="Khan S.A."/>
            <person name="Rahman M.S."/>
            <person name="Alam M."/>
        </authorList>
    </citation>
    <scope>NUCLEOTIDE SEQUENCE [LARGE SCALE GENOMIC DNA]</scope>
    <source>
        <strain evidence="2">cv. CVL-1</strain>
        <tissue evidence="1">Whole seedling</tissue>
    </source>
</reference>
<name>A0A1R3K815_COCAP</name>
<sequence>MGSRSSILRDRALLGKHRYVVVGERDFFHKRRNLSPYT</sequence>
<dbReference type="AlphaFoldDB" id="A0A1R3K815"/>
<dbReference type="Gramene" id="OMP03230">
    <property type="protein sequence ID" value="OMP03230"/>
    <property type="gene ID" value="CCACVL1_02497"/>
</dbReference>
<comment type="caution">
    <text evidence="1">The sequence shown here is derived from an EMBL/GenBank/DDBJ whole genome shotgun (WGS) entry which is preliminary data.</text>
</comment>
<evidence type="ECO:0000313" key="2">
    <source>
        <dbReference type="Proteomes" id="UP000188268"/>
    </source>
</evidence>
<keyword evidence="2" id="KW-1185">Reference proteome</keyword>
<gene>
    <name evidence="1" type="ORF">CCACVL1_02497</name>
</gene>
<dbReference type="Proteomes" id="UP000188268">
    <property type="component" value="Unassembled WGS sequence"/>
</dbReference>
<organism evidence="1 2">
    <name type="scientific">Corchorus capsularis</name>
    <name type="common">Jute</name>
    <dbReference type="NCBI Taxonomy" id="210143"/>
    <lineage>
        <taxon>Eukaryota</taxon>
        <taxon>Viridiplantae</taxon>
        <taxon>Streptophyta</taxon>
        <taxon>Embryophyta</taxon>
        <taxon>Tracheophyta</taxon>
        <taxon>Spermatophyta</taxon>
        <taxon>Magnoliopsida</taxon>
        <taxon>eudicotyledons</taxon>
        <taxon>Gunneridae</taxon>
        <taxon>Pentapetalae</taxon>
        <taxon>rosids</taxon>
        <taxon>malvids</taxon>
        <taxon>Malvales</taxon>
        <taxon>Malvaceae</taxon>
        <taxon>Grewioideae</taxon>
        <taxon>Apeibeae</taxon>
        <taxon>Corchorus</taxon>
    </lineage>
</organism>
<proteinExistence type="predicted"/>
<accession>A0A1R3K815</accession>
<protein>
    <submittedName>
        <fullName evidence="1">Uncharacterized protein</fullName>
    </submittedName>
</protein>
<dbReference type="EMBL" id="AWWV01006095">
    <property type="protein sequence ID" value="OMP03230.1"/>
    <property type="molecule type" value="Genomic_DNA"/>
</dbReference>
<evidence type="ECO:0000313" key="1">
    <source>
        <dbReference type="EMBL" id="OMP03230.1"/>
    </source>
</evidence>